<evidence type="ECO:0000313" key="3">
    <source>
        <dbReference type="Proteomes" id="UP000273278"/>
    </source>
</evidence>
<proteinExistence type="predicted"/>
<dbReference type="RefSeq" id="WP_015505474.1">
    <property type="nucleotide sequence ID" value="NZ_CAYARL010000009.1"/>
</dbReference>
<gene>
    <name evidence="2" type="ORF">BKD89_07815</name>
</gene>
<dbReference type="AlphaFoldDB" id="A0A3G3IIM2"/>
<dbReference type="OMA" id="FGPSEQM"/>
<keyword evidence="1" id="KW-1133">Transmembrane helix</keyword>
<feature type="transmembrane region" description="Helical" evidence="1">
    <location>
        <begin position="98"/>
        <end position="119"/>
    </location>
</feature>
<accession>A0A3G3IIM2</accession>
<name>A0A3G3IIM2_9ARCH</name>
<evidence type="ECO:0000256" key="1">
    <source>
        <dbReference type="SAM" id="Phobius"/>
    </source>
</evidence>
<sequence>MVENQGNAYRTRGVIMAAVALMGIALGAILYGVAGVGITAVIGVVLIVLGIDIFVVGATYSSEPDKFGPSEQMYRTALGLVIALIGVILVIVGYDVSIWVAVAVLIIGIALIGLSTGLINSKKSKF</sequence>
<feature type="transmembrane region" description="Helical" evidence="1">
    <location>
        <begin position="12"/>
        <end position="34"/>
    </location>
</feature>
<feature type="transmembrane region" description="Helical" evidence="1">
    <location>
        <begin position="40"/>
        <end position="61"/>
    </location>
</feature>
<dbReference type="GeneID" id="41322360"/>
<protein>
    <submittedName>
        <fullName evidence="2">Uncharacterized protein</fullName>
    </submittedName>
</protein>
<dbReference type="EMBL" id="CP017686">
    <property type="protein sequence ID" value="AYQ55693.1"/>
    <property type="molecule type" value="Genomic_DNA"/>
</dbReference>
<keyword evidence="1" id="KW-0812">Transmembrane</keyword>
<organism evidence="2 3">
    <name type="scientific">Methanomethylophilus alvi</name>
    <dbReference type="NCBI Taxonomy" id="1291540"/>
    <lineage>
        <taxon>Archaea</taxon>
        <taxon>Methanobacteriati</taxon>
        <taxon>Thermoplasmatota</taxon>
        <taxon>Thermoplasmata</taxon>
        <taxon>Methanomassiliicoccales</taxon>
        <taxon>Methanomethylophilaceae</taxon>
        <taxon>Methanomethylophilus</taxon>
    </lineage>
</organism>
<evidence type="ECO:0000313" key="2">
    <source>
        <dbReference type="EMBL" id="AYQ55693.1"/>
    </source>
</evidence>
<keyword evidence="1" id="KW-0472">Membrane</keyword>
<reference evidence="2 3" key="1">
    <citation type="submission" date="2016-10" db="EMBL/GenBank/DDBJ databases">
        <title>Complete genome of the TMA-utilizing, human hosted archaeon Methanomethylophilus alvus Gen. nov, sp. nov., strain Mx-05, derived from a pure culture.</title>
        <authorList>
            <person name="Brugere J.-F."/>
            <person name="Ben Hania W."/>
            <person name="Chaudhary P.P."/>
            <person name="Gaci N."/>
            <person name="Borrel G."/>
            <person name="Cao Van Tuat L."/>
            <person name="Fardeau M.-L."/>
            <person name="Harris H.M.B."/>
            <person name="O'Toole P.W."/>
            <person name="Ollivier B."/>
        </authorList>
    </citation>
    <scope>NUCLEOTIDE SEQUENCE [LARGE SCALE GENOMIC DNA]</scope>
    <source>
        <strain evidence="2 3">Mx-05</strain>
    </source>
</reference>
<dbReference type="Proteomes" id="UP000273278">
    <property type="component" value="Chromosome"/>
</dbReference>
<feature type="transmembrane region" description="Helical" evidence="1">
    <location>
        <begin position="73"/>
        <end position="92"/>
    </location>
</feature>